<evidence type="ECO:0000256" key="4">
    <source>
        <dbReference type="ARBA" id="ARBA00023014"/>
    </source>
</evidence>
<comment type="cofactor">
    <cofactor evidence="6">
        <name>[2Fe-2S] cluster</name>
        <dbReference type="ChEBI" id="CHEBI:190135"/>
    </cofactor>
</comment>
<reference evidence="9 10" key="1">
    <citation type="submission" date="2014-04" db="EMBL/GenBank/DDBJ databases">
        <title>Characterization and application of a salt tolerant electro-active bacterium.</title>
        <authorList>
            <person name="Yang L."/>
            <person name="Wei S."/>
            <person name="Tay Q.X.M."/>
        </authorList>
    </citation>
    <scope>NUCLEOTIDE SEQUENCE [LARGE SCALE GENOMIC DNA]</scope>
    <source>
        <strain evidence="9 10">LY1</strain>
    </source>
</reference>
<feature type="transmembrane region" description="Helical" evidence="7">
    <location>
        <begin position="34"/>
        <end position="56"/>
    </location>
</feature>
<dbReference type="GO" id="GO:0051537">
    <property type="term" value="F:2 iron, 2 sulfur cluster binding"/>
    <property type="evidence" value="ECO:0007669"/>
    <property type="project" value="UniProtKB-KW"/>
</dbReference>
<keyword evidence="3" id="KW-0408">Iron</keyword>
<evidence type="ECO:0000256" key="3">
    <source>
        <dbReference type="ARBA" id="ARBA00023004"/>
    </source>
</evidence>
<evidence type="ECO:0000256" key="1">
    <source>
        <dbReference type="ARBA" id="ARBA00022714"/>
    </source>
</evidence>
<dbReference type="Pfam" id="PF00355">
    <property type="entry name" value="Rieske"/>
    <property type="match status" value="1"/>
</dbReference>
<dbReference type="InterPro" id="IPR014349">
    <property type="entry name" value="Rieske_Fe-S_prot"/>
</dbReference>
<dbReference type="PRINTS" id="PR00162">
    <property type="entry name" value="RIESKE"/>
</dbReference>
<accession>A0A074L7J9</accession>
<evidence type="ECO:0000256" key="2">
    <source>
        <dbReference type="ARBA" id="ARBA00022723"/>
    </source>
</evidence>
<dbReference type="STRING" id="1048983.EL17_22720"/>
<dbReference type="GO" id="GO:0046872">
    <property type="term" value="F:metal ion binding"/>
    <property type="evidence" value="ECO:0007669"/>
    <property type="project" value="UniProtKB-KW"/>
</dbReference>
<gene>
    <name evidence="9" type="ORF">EL17_22720</name>
</gene>
<sequence>MAEDKNKQIPDWKRDFPIDQEESTHVSRREFAKFLGLFSGALALGNGAIVLNSWAFPEKDLEGEHFICDENEVPVGGMKQFEIRGTKEIPYILIHLEEGEWRAFEQKCTHLACAVRYRADIQQIECPCHKGYFDPRTGVVIQGPPPRPLPQLEVKVADGKVYVKSFKDTPYTS</sequence>
<keyword evidence="2" id="KW-0479">Metal-binding</keyword>
<keyword evidence="4" id="KW-0411">Iron-sulfur</keyword>
<protein>
    <submittedName>
        <fullName evidence="9">(2Fe-2S)-binding protein</fullName>
    </submittedName>
</protein>
<dbReference type="GO" id="GO:0016020">
    <property type="term" value="C:membrane"/>
    <property type="evidence" value="ECO:0007669"/>
    <property type="project" value="InterPro"/>
</dbReference>
<dbReference type="PANTHER" id="PTHR10134">
    <property type="entry name" value="CYTOCHROME B-C1 COMPLEX SUBUNIT RIESKE, MITOCHONDRIAL"/>
    <property type="match status" value="1"/>
</dbReference>
<keyword evidence="7" id="KW-0472">Membrane</keyword>
<keyword evidence="7" id="KW-0812">Transmembrane</keyword>
<dbReference type="Gene3D" id="2.102.10.10">
    <property type="entry name" value="Rieske [2Fe-2S] iron-sulphur domain"/>
    <property type="match status" value="1"/>
</dbReference>
<evidence type="ECO:0000313" key="9">
    <source>
        <dbReference type="EMBL" id="KEO75838.1"/>
    </source>
</evidence>
<keyword evidence="7" id="KW-1133">Transmembrane helix</keyword>
<proteinExistence type="predicted"/>
<evidence type="ECO:0000256" key="6">
    <source>
        <dbReference type="ARBA" id="ARBA00034078"/>
    </source>
</evidence>
<name>A0A074L7J9_9BACT</name>
<keyword evidence="10" id="KW-1185">Reference proteome</keyword>
<organism evidence="9 10">
    <name type="scientific">Anditalea andensis</name>
    <dbReference type="NCBI Taxonomy" id="1048983"/>
    <lineage>
        <taxon>Bacteria</taxon>
        <taxon>Pseudomonadati</taxon>
        <taxon>Bacteroidota</taxon>
        <taxon>Cytophagia</taxon>
        <taxon>Cytophagales</taxon>
        <taxon>Cytophagaceae</taxon>
        <taxon>Anditalea</taxon>
    </lineage>
</organism>
<dbReference type="PROSITE" id="PS51296">
    <property type="entry name" value="RIESKE"/>
    <property type="match status" value="1"/>
</dbReference>
<feature type="domain" description="Rieske" evidence="8">
    <location>
        <begin position="65"/>
        <end position="163"/>
    </location>
</feature>
<dbReference type="InterPro" id="IPR017941">
    <property type="entry name" value="Rieske_2Fe-2S"/>
</dbReference>
<keyword evidence="1" id="KW-0001">2Fe-2S</keyword>
<comment type="caution">
    <text evidence="9">The sequence shown here is derived from an EMBL/GenBank/DDBJ whole genome shotgun (WGS) entry which is preliminary data.</text>
</comment>
<keyword evidence="5" id="KW-1015">Disulfide bond</keyword>
<evidence type="ECO:0000259" key="8">
    <source>
        <dbReference type="PROSITE" id="PS51296"/>
    </source>
</evidence>
<dbReference type="EMBL" id="JMIH01000004">
    <property type="protein sequence ID" value="KEO75838.1"/>
    <property type="molecule type" value="Genomic_DNA"/>
</dbReference>
<evidence type="ECO:0000313" key="10">
    <source>
        <dbReference type="Proteomes" id="UP000027821"/>
    </source>
</evidence>
<dbReference type="Proteomes" id="UP000027821">
    <property type="component" value="Unassembled WGS sequence"/>
</dbReference>
<evidence type="ECO:0000256" key="7">
    <source>
        <dbReference type="SAM" id="Phobius"/>
    </source>
</evidence>
<evidence type="ECO:0000256" key="5">
    <source>
        <dbReference type="ARBA" id="ARBA00023157"/>
    </source>
</evidence>
<dbReference type="eggNOG" id="COG0723">
    <property type="taxonomic scope" value="Bacteria"/>
</dbReference>
<dbReference type="CDD" id="cd03467">
    <property type="entry name" value="Rieske"/>
    <property type="match status" value="1"/>
</dbReference>
<dbReference type="OrthoDB" id="9767869at2"/>
<dbReference type="RefSeq" id="WP_035068824.1">
    <property type="nucleotide sequence ID" value="NZ_JMIH01000004.1"/>
</dbReference>
<dbReference type="SUPFAM" id="SSF50022">
    <property type="entry name" value="ISP domain"/>
    <property type="match status" value="1"/>
</dbReference>
<dbReference type="InterPro" id="IPR036922">
    <property type="entry name" value="Rieske_2Fe-2S_sf"/>
</dbReference>
<dbReference type="AlphaFoldDB" id="A0A074L7J9"/>
<dbReference type="InterPro" id="IPR005805">
    <property type="entry name" value="Rieske_Fe-S_prot_C"/>
</dbReference>